<accession>A0A1H3X7V3</accession>
<dbReference type="PROSITE" id="PS51257">
    <property type="entry name" value="PROKAR_LIPOPROTEIN"/>
    <property type="match status" value="1"/>
</dbReference>
<dbReference type="Proteomes" id="UP000199409">
    <property type="component" value="Unassembled WGS sequence"/>
</dbReference>
<evidence type="ECO:0000256" key="1">
    <source>
        <dbReference type="SAM" id="Phobius"/>
    </source>
</evidence>
<dbReference type="InterPro" id="IPR008309">
    <property type="entry name" value="YdbL"/>
</dbReference>
<dbReference type="RefSeq" id="WP_092345029.1">
    <property type="nucleotide sequence ID" value="NZ_FNQN01000002.1"/>
</dbReference>
<keyword evidence="1" id="KW-1133">Transmembrane helix</keyword>
<keyword evidence="1" id="KW-0812">Transmembrane</keyword>
<reference evidence="2 3" key="1">
    <citation type="submission" date="2016-10" db="EMBL/GenBank/DDBJ databases">
        <authorList>
            <person name="de Groot N.N."/>
        </authorList>
    </citation>
    <scope>NUCLEOTIDE SEQUENCE [LARGE SCALE GENOMIC DNA]</scope>
    <source>
        <strain evidence="2 3">DSM 7343</strain>
    </source>
</reference>
<sequence length="195" mass="21442">MKTITRSLMLLLTLTVISCVTINIYFPAEELRGAADKIVNEVWGDPSQNGADEALPPAEGKTPGSSFFHLLAPTTAVAAQDINVSTPTIRAIKEAIKNRSAELIEFLNSGHIGLSYDGLLKIHTAAGLSMKQKAQVNKLIKAENQDRQRLYKEIASANNFPDKANEIQNIFAESWRKQAQTGWYIEKSDGSWGVK</sequence>
<evidence type="ECO:0000313" key="3">
    <source>
        <dbReference type="Proteomes" id="UP000199409"/>
    </source>
</evidence>
<keyword evidence="3" id="KW-1185">Reference proteome</keyword>
<evidence type="ECO:0008006" key="4">
    <source>
        <dbReference type="Google" id="ProtNLM"/>
    </source>
</evidence>
<proteinExistence type="predicted"/>
<name>A0A1H3X7V3_9BACT</name>
<organism evidence="2 3">
    <name type="scientific">Desulfuromusa kysingii</name>
    <dbReference type="NCBI Taxonomy" id="37625"/>
    <lineage>
        <taxon>Bacteria</taxon>
        <taxon>Pseudomonadati</taxon>
        <taxon>Thermodesulfobacteriota</taxon>
        <taxon>Desulfuromonadia</taxon>
        <taxon>Desulfuromonadales</taxon>
        <taxon>Geopsychrobacteraceae</taxon>
        <taxon>Desulfuromusa</taxon>
    </lineage>
</organism>
<dbReference type="AlphaFoldDB" id="A0A1H3X7V3"/>
<evidence type="ECO:0000313" key="2">
    <source>
        <dbReference type="EMBL" id="SDZ94724.1"/>
    </source>
</evidence>
<dbReference type="EMBL" id="FNQN01000002">
    <property type="protein sequence ID" value="SDZ94724.1"/>
    <property type="molecule type" value="Genomic_DNA"/>
</dbReference>
<feature type="transmembrane region" description="Helical" evidence="1">
    <location>
        <begin position="7"/>
        <end position="26"/>
    </location>
</feature>
<protein>
    <recommendedName>
        <fullName evidence="4">DUF1318 domain-containing protein</fullName>
    </recommendedName>
</protein>
<dbReference type="STRING" id="37625.SAMN05660420_00836"/>
<dbReference type="OrthoDB" id="8526313at2"/>
<dbReference type="Pfam" id="PF07027">
    <property type="entry name" value="DUF1318"/>
    <property type="match status" value="1"/>
</dbReference>
<keyword evidence="1" id="KW-0472">Membrane</keyword>
<gene>
    <name evidence="2" type="ORF">SAMN05660420_00836</name>
</gene>